<comment type="caution">
    <text evidence="7">The sequence shown here is derived from an EMBL/GenBank/DDBJ whole genome shotgun (WGS) entry which is preliminary data.</text>
</comment>
<evidence type="ECO:0000256" key="4">
    <source>
        <dbReference type="ARBA" id="ARBA00022989"/>
    </source>
</evidence>
<dbReference type="PANTHER" id="PTHR34697:SF2">
    <property type="entry name" value="PHOSPHATIDYLGLYCEROL LYSYLTRANSFERASE"/>
    <property type="match status" value="1"/>
</dbReference>
<evidence type="ECO:0000256" key="3">
    <source>
        <dbReference type="ARBA" id="ARBA00022692"/>
    </source>
</evidence>
<dbReference type="PANTHER" id="PTHR34697">
    <property type="entry name" value="PHOSPHATIDYLGLYCEROL LYSYLTRANSFERASE"/>
    <property type="match status" value="1"/>
</dbReference>
<dbReference type="InterPro" id="IPR051211">
    <property type="entry name" value="PG_lysyltransferase"/>
</dbReference>
<accession>A0ABW3M7X8</accession>
<keyword evidence="3" id="KW-0812">Transmembrane</keyword>
<dbReference type="EMBL" id="JBHTIS010000807">
    <property type="protein sequence ID" value="MFD1046831.1"/>
    <property type="molecule type" value="Genomic_DNA"/>
</dbReference>
<feature type="domain" description="Phosphatidylglycerol lysyltransferase C-terminal" evidence="6">
    <location>
        <begin position="17"/>
        <end position="128"/>
    </location>
</feature>
<reference evidence="8" key="1">
    <citation type="journal article" date="2019" name="Int. J. Syst. Evol. Microbiol.">
        <title>The Global Catalogue of Microorganisms (GCM) 10K type strain sequencing project: providing services to taxonomists for standard genome sequencing and annotation.</title>
        <authorList>
            <consortium name="The Broad Institute Genomics Platform"/>
            <consortium name="The Broad Institute Genome Sequencing Center for Infectious Disease"/>
            <person name="Wu L."/>
            <person name="Ma J."/>
        </authorList>
    </citation>
    <scope>NUCLEOTIDE SEQUENCE [LARGE SCALE GENOMIC DNA]</scope>
    <source>
        <strain evidence="8">JCM 31486</strain>
    </source>
</reference>
<dbReference type="Pfam" id="PF09924">
    <property type="entry name" value="LPG_synthase_C"/>
    <property type="match status" value="1"/>
</dbReference>
<dbReference type="InterPro" id="IPR024320">
    <property type="entry name" value="LPG_synthase_C"/>
</dbReference>
<evidence type="ECO:0000256" key="5">
    <source>
        <dbReference type="ARBA" id="ARBA00023136"/>
    </source>
</evidence>
<keyword evidence="2" id="KW-1003">Cell membrane</keyword>
<evidence type="ECO:0000256" key="1">
    <source>
        <dbReference type="ARBA" id="ARBA00004651"/>
    </source>
</evidence>
<keyword evidence="8" id="KW-1185">Reference proteome</keyword>
<evidence type="ECO:0000313" key="8">
    <source>
        <dbReference type="Proteomes" id="UP001597045"/>
    </source>
</evidence>
<gene>
    <name evidence="7" type="ORF">ACFQ1S_15375</name>
</gene>
<evidence type="ECO:0000313" key="7">
    <source>
        <dbReference type="EMBL" id="MFD1046831.1"/>
    </source>
</evidence>
<feature type="non-terminal residue" evidence="7">
    <location>
        <position position="129"/>
    </location>
</feature>
<evidence type="ECO:0000256" key="2">
    <source>
        <dbReference type="ARBA" id="ARBA00022475"/>
    </source>
</evidence>
<dbReference type="Proteomes" id="UP001597045">
    <property type="component" value="Unassembled WGS sequence"/>
</dbReference>
<organism evidence="7 8">
    <name type="scientific">Kibdelosporangium lantanae</name>
    <dbReference type="NCBI Taxonomy" id="1497396"/>
    <lineage>
        <taxon>Bacteria</taxon>
        <taxon>Bacillati</taxon>
        <taxon>Actinomycetota</taxon>
        <taxon>Actinomycetes</taxon>
        <taxon>Pseudonocardiales</taxon>
        <taxon>Pseudonocardiaceae</taxon>
        <taxon>Kibdelosporangium</taxon>
    </lineage>
</organism>
<protein>
    <submittedName>
        <fullName evidence="7">Phosphatidylglycerol lysyltransferase domain-containing protein</fullName>
    </submittedName>
</protein>
<keyword evidence="5" id="KW-0472">Membrane</keyword>
<sequence>MRTIVVPWSARSLRMWSWRFARFCAENGWTPCFYGVSDELRTQLTEATWNSVQVAEETVLPLPGLEFRGKKWQDVRTALNKATNLGVTAESVRFPEAPTWMTDQIRALSRAWLADKGLPEMGFTLGRLE</sequence>
<proteinExistence type="predicted"/>
<evidence type="ECO:0000259" key="6">
    <source>
        <dbReference type="Pfam" id="PF09924"/>
    </source>
</evidence>
<name>A0ABW3M7X8_9PSEU</name>
<keyword evidence="4" id="KW-1133">Transmembrane helix</keyword>
<comment type="subcellular location">
    <subcellularLocation>
        <location evidence="1">Cell membrane</location>
        <topology evidence="1">Multi-pass membrane protein</topology>
    </subcellularLocation>
</comment>